<feature type="transmembrane region" description="Helical" evidence="8">
    <location>
        <begin position="102"/>
        <end position="124"/>
    </location>
</feature>
<dbReference type="InterPro" id="IPR011541">
    <property type="entry name" value="Ni/Co_transpt_high_affinity"/>
</dbReference>
<keyword evidence="5 8" id="KW-0812">Transmembrane</keyword>
<evidence type="ECO:0000256" key="1">
    <source>
        <dbReference type="ARBA" id="ARBA00004127"/>
    </source>
</evidence>
<feature type="region of interest" description="Disordered" evidence="9">
    <location>
        <begin position="350"/>
        <end position="372"/>
    </location>
</feature>
<evidence type="ECO:0000256" key="8">
    <source>
        <dbReference type="RuleBase" id="RU362101"/>
    </source>
</evidence>
<name>A0A7T4DJS1_9MICO</name>
<dbReference type="RefSeq" id="WP_198499761.1">
    <property type="nucleotide sequence ID" value="NZ_CP065989.1"/>
</dbReference>
<comment type="similarity">
    <text evidence="2 8">Belongs to the NiCoT transporter (TC 2.A.52) family.</text>
</comment>
<dbReference type="AlphaFoldDB" id="A0A7T4DJS1"/>
<sequence length="372" mass="38209">MDTTTAGRPGTGQVDGTRFDADWWRMRTPLIVIAGLAIAGFSLVLASTNEIGHAAAWGLAATAVLLGARHAFDADHVAVIDNVTRRLATADQSRLRGGAVGFWFALGHSSVVIITAALVTAGAAAARSLVVSEDSDLRAGLGMWGLLFATCVVGVFGIVNLVAFIRLLRDRRTEGAPATAPNGDSGAGAAPRGPLTTVFSRLIGTVDRPARMYPIGLLFGLGFDTAATIGLMIAAGATAASTSPLLALSLPLLFAAGMAACDTGDSVMMARLYRWAAGDGERFRRYNLIVTGLSVLIAAIVVIAGVAEAGAETATFTLPAPDTEYAGFVATGLFVVIAVAALLTARRRAAGNDRKDEGQDPGAEVAEGSRGE</sequence>
<keyword evidence="3 8" id="KW-0813">Transport</keyword>
<feature type="transmembrane region" description="Helical" evidence="8">
    <location>
        <begin position="286"/>
        <end position="305"/>
    </location>
</feature>
<dbReference type="GO" id="GO:0005886">
    <property type="term" value="C:plasma membrane"/>
    <property type="evidence" value="ECO:0007669"/>
    <property type="project" value="UniProtKB-SubCell"/>
</dbReference>
<evidence type="ECO:0000256" key="5">
    <source>
        <dbReference type="ARBA" id="ARBA00022692"/>
    </source>
</evidence>
<dbReference type="EMBL" id="CP065989">
    <property type="protein sequence ID" value="QQB14706.1"/>
    <property type="molecule type" value="Genomic_DNA"/>
</dbReference>
<organism evidence="10 11">
    <name type="scientific">Brevibacterium casei</name>
    <dbReference type="NCBI Taxonomy" id="33889"/>
    <lineage>
        <taxon>Bacteria</taxon>
        <taxon>Bacillati</taxon>
        <taxon>Actinomycetota</taxon>
        <taxon>Actinomycetes</taxon>
        <taxon>Micrococcales</taxon>
        <taxon>Brevibacteriaceae</taxon>
        <taxon>Brevibacterium</taxon>
    </lineage>
</organism>
<feature type="transmembrane region" description="Helical" evidence="8">
    <location>
        <begin position="325"/>
        <end position="345"/>
    </location>
</feature>
<feature type="transmembrane region" description="Helical" evidence="8">
    <location>
        <begin position="217"/>
        <end position="239"/>
    </location>
</feature>
<feature type="transmembrane region" description="Helical" evidence="8">
    <location>
        <begin position="144"/>
        <end position="165"/>
    </location>
</feature>
<evidence type="ECO:0000256" key="3">
    <source>
        <dbReference type="ARBA" id="ARBA00022448"/>
    </source>
</evidence>
<protein>
    <recommendedName>
        <fullName evidence="8">Nickel/cobalt efflux system</fullName>
    </recommendedName>
</protein>
<evidence type="ECO:0000256" key="4">
    <source>
        <dbReference type="ARBA" id="ARBA00022596"/>
    </source>
</evidence>
<dbReference type="Proteomes" id="UP000595374">
    <property type="component" value="Chromosome"/>
</dbReference>
<evidence type="ECO:0000313" key="11">
    <source>
        <dbReference type="Proteomes" id="UP000595374"/>
    </source>
</evidence>
<dbReference type="Pfam" id="PF03824">
    <property type="entry name" value="NicO"/>
    <property type="match status" value="1"/>
</dbReference>
<proteinExistence type="inferred from homology"/>
<keyword evidence="6 8" id="KW-1133">Transmembrane helix</keyword>
<dbReference type="PANTHER" id="PTHR31611:SF0">
    <property type="entry name" value="HIGH-AFFINITY NICKEL TRANSPORT PROTEIN NIC1"/>
    <property type="match status" value="1"/>
</dbReference>
<gene>
    <name evidence="10" type="ORF">I6H47_01590</name>
</gene>
<accession>A0A7T4DJS1</accession>
<keyword evidence="4" id="KW-0533">Nickel</keyword>
<reference evidence="10 11" key="1">
    <citation type="submission" date="2020-12" db="EMBL/GenBank/DDBJ databases">
        <title>FDA dAtabase for Regulatory Grade micrObial Sequences (FDA-ARGOS): Supporting development and validation of Infectious Disease Dx tests.</title>
        <authorList>
            <person name="Sproer C."/>
            <person name="Gronow S."/>
            <person name="Severitt S."/>
            <person name="Schroder I."/>
            <person name="Tallon L."/>
            <person name="Sadzewicz L."/>
            <person name="Zhao X."/>
            <person name="Boylan J."/>
            <person name="Ott S."/>
            <person name="Bowen H."/>
            <person name="Vavikolanu K."/>
            <person name="Mehta A."/>
            <person name="Aluvathingal J."/>
            <person name="Nadendla S."/>
            <person name="Lowell S."/>
            <person name="Myers T."/>
            <person name="Yan Y."/>
            <person name="Sichtig H."/>
        </authorList>
    </citation>
    <scope>NUCLEOTIDE SEQUENCE [LARGE SCALE GENOMIC DNA]</scope>
    <source>
        <strain evidence="10 11">FDAARGOS_990</strain>
    </source>
</reference>
<feature type="transmembrane region" description="Helical" evidence="8">
    <location>
        <begin position="245"/>
        <end position="265"/>
    </location>
</feature>
<dbReference type="GO" id="GO:0015099">
    <property type="term" value="F:nickel cation transmembrane transporter activity"/>
    <property type="evidence" value="ECO:0007669"/>
    <property type="project" value="UniProtKB-UniRule"/>
</dbReference>
<evidence type="ECO:0000256" key="7">
    <source>
        <dbReference type="ARBA" id="ARBA00023136"/>
    </source>
</evidence>
<dbReference type="InterPro" id="IPR004688">
    <property type="entry name" value="Ni/Co_transpt"/>
</dbReference>
<dbReference type="GO" id="GO:0012505">
    <property type="term" value="C:endomembrane system"/>
    <property type="evidence" value="ECO:0007669"/>
    <property type="project" value="UniProtKB-SubCell"/>
</dbReference>
<dbReference type="PANTHER" id="PTHR31611">
    <property type="entry name" value="HIGH-AFFINITY NICKEL TRANSPORT PROTEIN NIC1"/>
    <property type="match status" value="1"/>
</dbReference>
<evidence type="ECO:0000256" key="2">
    <source>
        <dbReference type="ARBA" id="ARBA00010892"/>
    </source>
</evidence>
<comment type="subcellular location">
    <subcellularLocation>
        <location evidence="8">Cell membrane</location>
        <topology evidence="8">Multi-pass membrane protein</topology>
    </subcellularLocation>
    <subcellularLocation>
        <location evidence="1">Endomembrane system</location>
        <topology evidence="1">Multi-pass membrane protein</topology>
    </subcellularLocation>
</comment>
<feature type="transmembrane region" description="Helical" evidence="8">
    <location>
        <begin position="28"/>
        <end position="48"/>
    </location>
</feature>
<evidence type="ECO:0000256" key="6">
    <source>
        <dbReference type="ARBA" id="ARBA00022989"/>
    </source>
</evidence>
<evidence type="ECO:0000256" key="9">
    <source>
        <dbReference type="SAM" id="MobiDB-lite"/>
    </source>
</evidence>
<evidence type="ECO:0000313" key="10">
    <source>
        <dbReference type="EMBL" id="QQB14706.1"/>
    </source>
</evidence>
<keyword evidence="7 8" id="KW-0472">Membrane</keyword>